<dbReference type="Proteomes" id="UP001201812">
    <property type="component" value="Unassembled WGS sequence"/>
</dbReference>
<feature type="compositionally biased region" description="Polar residues" evidence="2">
    <location>
        <begin position="464"/>
        <end position="477"/>
    </location>
</feature>
<feature type="compositionally biased region" description="Polar residues" evidence="2">
    <location>
        <begin position="698"/>
        <end position="720"/>
    </location>
</feature>
<feature type="compositionally biased region" description="Basic and acidic residues" evidence="2">
    <location>
        <begin position="1398"/>
        <end position="1411"/>
    </location>
</feature>
<feature type="domain" description="HTH CENPB-type" evidence="3">
    <location>
        <begin position="92"/>
        <end position="165"/>
    </location>
</feature>
<feature type="compositionally biased region" description="Basic and acidic residues" evidence="2">
    <location>
        <begin position="1372"/>
        <end position="1389"/>
    </location>
</feature>
<dbReference type="GO" id="GO:0003677">
    <property type="term" value="F:DNA binding"/>
    <property type="evidence" value="ECO:0007669"/>
    <property type="project" value="UniProtKB-KW"/>
</dbReference>
<feature type="compositionally biased region" description="Polar residues" evidence="2">
    <location>
        <begin position="1308"/>
        <end position="1321"/>
    </location>
</feature>
<feature type="compositionally biased region" description="Basic and acidic residues" evidence="2">
    <location>
        <begin position="478"/>
        <end position="488"/>
    </location>
</feature>
<dbReference type="Gene3D" id="1.10.10.60">
    <property type="entry name" value="Homeodomain-like"/>
    <property type="match status" value="1"/>
</dbReference>
<feature type="compositionally biased region" description="Polar residues" evidence="2">
    <location>
        <begin position="1349"/>
        <end position="1358"/>
    </location>
</feature>
<name>A0AAD4MR07_9BILA</name>
<evidence type="ECO:0000256" key="1">
    <source>
        <dbReference type="ARBA" id="ARBA00023125"/>
    </source>
</evidence>
<dbReference type="EMBL" id="JAKKPZ010000104">
    <property type="protein sequence ID" value="KAI1702144.1"/>
    <property type="molecule type" value="Genomic_DNA"/>
</dbReference>
<feature type="region of interest" description="Disordered" evidence="2">
    <location>
        <begin position="316"/>
        <end position="367"/>
    </location>
</feature>
<feature type="region of interest" description="Disordered" evidence="2">
    <location>
        <begin position="464"/>
        <end position="488"/>
    </location>
</feature>
<feature type="region of interest" description="Disordered" evidence="2">
    <location>
        <begin position="1308"/>
        <end position="1423"/>
    </location>
</feature>
<gene>
    <name evidence="4" type="ORF">DdX_15659</name>
</gene>
<accession>A0AAD4MR07</accession>
<reference evidence="4" key="1">
    <citation type="submission" date="2022-01" db="EMBL/GenBank/DDBJ databases">
        <title>Genome Sequence Resource for Two Populations of Ditylenchus destructor, the Migratory Endoparasitic Phytonematode.</title>
        <authorList>
            <person name="Zhang H."/>
            <person name="Lin R."/>
            <person name="Xie B."/>
        </authorList>
    </citation>
    <scope>NUCLEOTIDE SEQUENCE</scope>
    <source>
        <strain evidence="4">BazhouSP</strain>
    </source>
</reference>
<feature type="region of interest" description="Disordered" evidence="2">
    <location>
        <begin position="698"/>
        <end position="728"/>
    </location>
</feature>
<evidence type="ECO:0000256" key="2">
    <source>
        <dbReference type="SAM" id="MobiDB-lite"/>
    </source>
</evidence>
<comment type="caution">
    <text evidence="4">The sequence shown here is derived from an EMBL/GenBank/DDBJ whole genome shotgun (WGS) entry which is preliminary data.</text>
</comment>
<feature type="compositionally biased region" description="Low complexity" evidence="2">
    <location>
        <begin position="342"/>
        <end position="360"/>
    </location>
</feature>
<evidence type="ECO:0000259" key="3">
    <source>
        <dbReference type="PROSITE" id="PS51253"/>
    </source>
</evidence>
<dbReference type="Pfam" id="PF03221">
    <property type="entry name" value="HTH_Tnp_Tc5"/>
    <property type="match status" value="1"/>
</dbReference>
<feature type="region of interest" description="Disordered" evidence="2">
    <location>
        <begin position="505"/>
        <end position="633"/>
    </location>
</feature>
<protein>
    <submittedName>
        <fullName evidence="4">Tc5 transposase DNA-binding domain-containing protein</fullName>
    </submittedName>
</protein>
<proteinExistence type="predicted"/>
<dbReference type="InterPro" id="IPR006600">
    <property type="entry name" value="HTH_CenpB_DNA-bd_dom"/>
</dbReference>
<evidence type="ECO:0000313" key="5">
    <source>
        <dbReference type="Proteomes" id="UP001201812"/>
    </source>
</evidence>
<feature type="compositionally biased region" description="Basic and acidic residues" evidence="2">
    <location>
        <begin position="515"/>
        <end position="542"/>
    </location>
</feature>
<sequence length="1423" mass="159576">MCVFQNSGIIPTGVILNMNASSSDNQNNETIKTKRRSYSVELKLEVIEFAKALSHKEASAKFNVDPKSVRRWLSMENFLREMGKSPVLSKLTRIVGRDVQWAQIEDELYAWVQMRRENGLKIFLTEITAEVENILRRHPDCKETFKADSRYLSKFLSRHNIECENDTKNVINRGRKPVKERRVSESDSKSLREAAKIARRNIAGNVPNSRNVKLEFAPSSSSLLQSLESDMKEIDKKFQSPNATPRRPLRSKTIARVSVVKNVPIKKEFTHFEDFFFDDDDEVSNISSDDADYTPTGKARYELRSRPTEYEFRRTLRKRTTRSTAAPTVKQTPVKKPRAKSQIKASASSKNKKQTSQAKKATAKSRAVKQEPIYLDGPTTSHISAKFSPLGDTGADTALDHALNTTDTPITSRVQQKVPRVILSPAANDRDQPFGNPADEEDTQNAEIMHQELQSLLEVARATRSQNPGLGSSSSEADSIHDQDQTVEGKKIKVARILSLESQPGISHKPVTAGKTEEAHVKDSKLDVVDDDEKTQNDKIMQREWQSLLDPEAPTKSLKIYGLESSSSEIDQNDDHSRSVFFDEQVPSDTHVLPRESPPEPDEEPVAMSQDLEWSSSDDDLIDEENPRDHFVEKNTPNKTVTLVKYQSMRDLGIATKNHKQALTSSETAGIDDYDTGVITEERRIQKASPLERHSTFTLESDTKNQSQGPSVIKTLQTPDKNGAQETLPPKMKWKLDFEPVMTIQKPWSPKMMPRFGLEPVMSIQNCVYSSRENDPFDDKNVDEFDKKNTALISTKYEQVFDLQTAPETKDHGPLSLETTAIDDQDQTAIIEEEAVCNASSVGPQSTLNLERVTTYHEQESFPMETTPINKVQYRDVAIDVKDNEKPSAPVSQPLFDFESIVRERVQGPLSPEIAAIDDQDQTAFIEEEAVCNASSVEPQSTLNLEPVTTYQDQGPLSPEIAAIDDQDQTAIIEEEAVRNASSVEPESTLNLEPVTTYQDQGPLSLETTAIDDQDQTAIIEEEAVCNASSVGPQSTLNSERVTTYHEQESFPMETTPINKVQYRDVAIDVKDNEKPSAPVSQPLFDFESIVRERVQDARIRFSPTSNSSSSEEIDVINLFDDEEEVTSNGISLSDESKTKFDLKVAPTTHIHKPLAIRTATVEIDVVTVEDEEQTENGNAVSKEPHSVRNNSEYSVTGLHDTREDEVFVIIDDLTEGYPTAQNLDIKPIEQELHSSQNLAIPISNQNIQQGSYLAALLGEPDAGAVENYDMSGRVSERNQRSWSADTEPLYLYNSRSSLETSVATINQEPPQGFNTLNGNIKANKRQPEDNSECEYQTKAKNSRKRKQSGPSQSSNKPATKRGQSLCKIAKTKNDEQPHSHGEGEDRKKNNNARKRKPTAESERQKADIKRAKSCMPRQLPFF</sequence>
<keyword evidence="5" id="KW-1185">Reference proteome</keyword>
<organism evidence="4 5">
    <name type="scientific">Ditylenchus destructor</name>
    <dbReference type="NCBI Taxonomy" id="166010"/>
    <lineage>
        <taxon>Eukaryota</taxon>
        <taxon>Metazoa</taxon>
        <taxon>Ecdysozoa</taxon>
        <taxon>Nematoda</taxon>
        <taxon>Chromadorea</taxon>
        <taxon>Rhabditida</taxon>
        <taxon>Tylenchina</taxon>
        <taxon>Tylenchomorpha</taxon>
        <taxon>Sphaerularioidea</taxon>
        <taxon>Anguinidae</taxon>
        <taxon>Anguininae</taxon>
        <taxon>Ditylenchus</taxon>
    </lineage>
</organism>
<dbReference type="PROSITE" id="PS51253">
    <property type="entry name" value="HTH_CENPB"/>
    <property type="match status" value="1"/>
</dbReference>
<keyword evidence="1 4" id="KW-0238">DNA-binding</keyword>
<evidence type="ECO:0000313" key="4">
    <source>
        <dbReference type="EMBL" id="KAI1702144.1"/>
    </source>
</evidence>